<protein>
    <recommendedName>
        <fullName evidence="5">4-hydroxybenzoyl-CoA thioesterase</fullName>
    </recommendedName>
</protein>
<keyword evidence="2" id="KW-0378">Hydrolase</keyword>
<dbReference type="EMBL" id="AP019314">
    <property type="protein sequence ID" value="BBH42040.1"/>
    <property type="molecule type" value="Genomic_DNA"/>
</dbReference>
<dbReference type="PANTHER" id="PTHR31793:SF27">
    <property type="entry name" value="NOVEL THIOESTERASE SUPERFAMILY DOMAIN AND SAPOSIN A-TYPE DOMAIN CONTAINING PROTEIN (0610012H03RIK)"/>
    <property type="match status" value="1"/>
</dbReference>
<accession>A0A3G9K7L0</accession>
<dbReference type="Proteomes" id="UP000278152">
    <property type="component" value="Chromosome"/>
</dbReference>
<dbReference type="RefSeq" id="WP_002762580.1">
    <property type="nucleotide sequence ID" value="NZ_AP019314.1"/>
</dbReference>
<evidence type="ECO:0000313" key="3">
    <source>
        <dbReference type="EMBL" id="BBH42040.1"/>
    </source>
</evidence>
<dbReference type="KEGG" id="mvz:myaer102_46790"/>
<evidence type="ECO:0000256" key="2">
    <source>
        <dbReference type="ARBA" id="ARBA00022801"/>
    </source>
</evidence>
<comment type="similarity">
    <text evidence="1">Belongs to the 4-hydroxybenzoyl-CoA thioesterase family.</text>
</comment>
<evidence type="ECO:0000313" key="4">
    <source>
        <dbReference type="Proteomes" id="UP000278152"/>
    </source>
</evidence>
<dbReference type="CDD" id="cd00586">
    <property type="entry name" value="4HBT"/>
    <property type="match status" value="1"/>
</dbReference>
<name>A0A3G9K7L0_MICVR</name>
<proteinExistence type="inferred from homology"/>
<dbReference type="SUPFAM" id="SSF54637">
    <property type="entry name" value="Thioesterase/thiol ester dehydrase-isomerase"/>
    <property type="match status" value="1"/>
</dbReference>
<sequence length="143" mass="16823">MMKAYEYHHIVSFQETNLVGNVYYANYVQWQGRCREMFLKDNAPDIITELCQGLALVTVRVSCEYLSELFAFDHVIIRMRLGEIKQNRITMLFEYWRVTDEGEELVAKGEQQTACMRREDSETRPTPIPAQLKLALENYHIPI</sequence>
<dbReference type="Pfam" id="PF13279">
    <property type="entry name" value="4HBT_2"/>
    <property type="match status" value="1"/>
</dbReference>
<evidence type="ECO:0008006" key="5">
    <source>
        <dbReference type="Google" id="ProtNLM"/>
    </source>
</evidence>
<organism evidence="3 4">
    <name type="scientific">Microcystis viridis NIES-102</name>
    <dbReference type="NCBI Taxonomy" id="213615"/>
    <lineage>
        <taxon>Bacteria</taxon>
        <taxon>Bacillati</taxon>
        <taxon>Cyanobacteriota</taxon>
        <taxon>Cyanophyceae</taxon>
        <taxon>Oscillatoriophycideae</taxon>
        <taxon>Chroococcales</taxon>
        <taxon>Microcystaceae</taxon>
        <taxon>Microcystis</taxon>
    </lineage>
</organism>
<dbReference type="Gene3D" id="3.10.129.10">
    <property type="entry name" value="Hotdog Thioesterase"/>
    <property type="match status" value="1"/>
</dbReference>
<dbReference type="InterPro" id="IPR050563">
    <property type="entry name" value="4-hydroxybenzoyl-CoA_TE"/>
</dbReference>
<dbReference type="GO" id="GO:0047617">
    <property type="term" value="F:fatty acyl-CoA hydrolase activity"/>
    <property type="evidence" value="ECO:0007669"/>
    <property type="project" value="TreeGrafter"/>
</dbReference>
<reference evidence="3 4" key="1">
    <citation type="submission" date="2018-11" db="EMBL/GenBank/DDBJ databases">
        <title>Complete genome sequence of Microcystis aeruginosa NIES-102.</title>
        <authorList>
            <person name="Yamaguchi H."/>
            <person name="Suzuki S."/>
            <person name="Kawachi M."/>
        </authorList>
    </citation>
    <scope>NUCLEOTIDE SEQUENCE [LARGE SCALE GENOMIC DNA]</scope>
    <source>
        <strain evidence="3 4">NIES-102</strain>
    </source>
</reference>
<evidence type="ECO:0000256" key="1">
    <source>
        <dbReference type="ARBA" id="ARBA00005953"/>
    </source>
</evidence>
<gene>
    <name evidence="3" type="ORF">myaer102_46790</name>
</gene>
<dbReference type="PANTHER" id="PTHR31793">
    <property type="entry name" value="4-HYDROXYBENZOYL-COA THIOESTERASE FAMILY MEMBER"/>
    <property type="match status" value="1"/>
</dbReference>
<dbReference type="AlphaFoldDB" id="A0A3G9K7L0"/>
<dbReference type="InterPro" id="IPR029069">
    <property type="entry name" value="HotDog_dom_sf"/>
</dbReference>